<dbReference type="Pfam" id="PF10096">
    <property type="entry name" value="DUF2334"/>
    <property type="match status" value="1"/>
</dbReference>
<sequence>MYKKITIYFMIFFLLFTNANCKVKAADSDKKEKVLIVYDSLNFFSYNNNIVYSVRELLEAFNTAVKVVNIADYKEGKINNYDYVFVMGIEGELNKKTFIKDLKNYNKKICWIGEGIDIFLQNNPKYSMRYVNSNSDITEAYYSNKENINISKMEKFYLDSKESFTVLKPYSKETKIYGYLSNGKDYFPYIINEKNLWHISRIDNNSVIFYIFSDILNYIFEVDKFKEEKVFIRIEDVHPLIDINKLKAIADYLYSEDIPFMIALIPTFVDTKTGYVNSMSDQKKFINTIKYMQQKGGTVILHGYTHQNNKEEVSEEGYEFWKRKENAPLEMDIEKYVYDKVGKAIKECVKNNIYPLGFEAPHYAMDMRAYKEFKKYFSTYVGQYQSSNKRFTSAAYPYILKDTETFNILIAENLGYIEKENPLWLKEIQENFRQISMVRGYTAGVFFHSYIDINYLKELVDYFKNQNVDFLDLKKEKNWVKWNGIKIISRDGKVNVYHKEDQENNKKVFREKQFVEKANFIVIVIVTVFVTIFIIMFFVSKKKDKNKFLR</sequence>
<feature type="transmembrane region" description="Helical" evidence="1">
    <location>
        <begin position="520"/>
        <end position="540"/>
    </location>
</feature>
<organism evidence="3 4">
    <name type="scientific">Clostridium botulinum (strain 657 / Type Ba4)</name>
    <dbReference type="NCBI Taxonomy" id="515621"/>
    <lineage>
        <taxon>Bacteria</taxon>
        <taxon>Bacillati</taxon>
        <taxon>Bacillota</taxon>
        <taxon>Clostridia</taxon>
        <taxon>Eubacteriales</taxon>
        <taxon>Clostridiaceae</taxon>
        <taxon>Clostridium</taxon>
    </lineage>
</organism>
<keyword evidence="2" id="KW-0732">Signal</keyword>
<proteinExistence type="predicted"/>
<name>A0A3F2ZTF1_CLOB6</name>
<keyword evidence="1" id="KW-1133">Transmembrane helix</keyword>
<dbReference type="RefSeq" id="WP_003362984.1">
    <property type="nucleotide sequence ID" value="NC_012658.1"/>
</dbReference>
<dbReference type="GO" id="GO:0005975">
    <property type="term" value="P:carbohydrate metabolic process"/>
    <property type="evidence" value="ECO:0007669"/>
    <property type="project" value="InterPro"/>
</dbReference>
<dbReference type="EMBL" id="CP001083">
    <property type="protein sequence ID" value="ACQ53967.1"/>
    <property type="molecule type" value="Genomic_DNA"/>
</dbReference>
<dbReference type="InterPro" id="IPR018763">
    <property type="entry name" value="DUF2334"/>
</dbReference>
<evidence type="ECO:0000256" key="1">
    <source>
        <dbReference type="SAM" id="Phobius"/>
    </source>
</evidence>
<dbReference type="Gene3D" id="3.20.20.370">
    <property type="entry name" value="Glycoside hydrolase/deacetylase"/>
    <property type="match status" value="1"/>
</dbReference>
<gene>
    <name evidence="3" type="ordered locus">CLJ_B1344</name>
</gene>
<dbReference type="AlphaFoldDB" id="A0A3F2ZTF1"/>
<evidence type="ECO:0000256" key="2">
    <source>
        <dbReference type="SAM" id="SignalP"/>
    </source>
</evidence>
<dbReference type="Proteomes" id="UP000002333">
    <property type="component" value="Chromosome"/>
</dbReference>
<keyword evidence="1" id="KW-0812">Transmembrane</keyword>
<feature type="chain" id="PRO_5038896056" evidence="2">
    <location>
        <begin position="22"/>
        <end position="550"/>
    </location>
</feature>
<evidence type="ECO:0000313" key="3">
    <source>
        <dbReference type="EMBL" id="ACQ53967.1"/>
    </source>
</evidence>
<dbReference type="InterPro" id="IPR011330">
    <property type="entry name" value="Glyco_hydro/deAcase_b/a-brl"/>
</dbReference>
<protein>
    <submittedName>
        <fullName evidence="3">STE like transcription factor domain protein</fullName>
    </submittedName>
</protein>
<evidence type="ECO:0000313" key="4">
    <source>
        <dbReference type="Proteomes" id="UP000002333"/>
    </source>
</evidence>
<dbReference type="CDD" id="cd10923">
    <property type="entry name" value="CE4_COG5298"/>
    <property type="match status" value="1"/>
</dbReference>
<dbReference type="SUPFAM" id="SSF88713">
    <property type="entry name" value="Glycoside hydrolase/deacetylase"/>
    <property type="match status" value="1"/>
</dbReference>
<reference evidence="3 4" key="1">
    <citation type="journal article" date="2007" name="PLoS ONE">
        <title>Analysis of the neurotoxin complex genes in Clostridium botulinum A1-A4 and B1 strains: BoNT/A3, /Ba4 and /B1 clusters are located within plasmids.</title>
        <authorList>
            <person name="Smith T.J."/>
            <person name="Hill K.K."/>
            <person name="Foley B.T."/>
            <person name="Detter J.C."/>
            <person name="Munk A.C."/>
            <person name="Bruce D.C."/>
            <person name="Doggett N.A."/>
            <person name="Smith L.A."/>
            <person name="Marks J.D."/>
            <person name="Xie G."/>
            <person name="Brettin T.S."/>
        </authorList>
    </citation>
    <scope>NUCLEOTIDE SEQUENCE [LARGE SCALE GENOMIC DNA]</scope>
    <source>
        <strain evidence="4">657 / Type Ba4</strain>
    </source>
</reference>
<feature type="signal peptide" evidence="2">
    <location>
        <begin position="1"/>
        <end position="21"/>
    </location>
</feature>
<accession>A0A3F2ZTF1</accession>
<reference evidence="4" key="2">
    <citation type="submission" date="2008-05" db="EMBL/GenBank/DDBJ databases">
        <title>Genome sequence of Clostridium botulinum Ba4 strain 657.</title>
        <authorList>
            <person name="Shrivastava S."/>
            <person name="Brown J.L."/>
            <person name="Bruce D."/>
            <person name="Detter C."/>
            <person name="Munk C."/>
            <person name="Smith L.A."/>
            <person name="Smith T.J."/>
            <person name="Sutton G."/>
            <person name="Brettin T.S."/>
        </authorList>
    </citation>
    <scope>NUCLEOTIDE SEQUENCE [LARGE SCALE GENOMIC DNA]</scope>
    <source>
        <strain evidence="4">657 / Type Ba4</strain>
    </source>
</reference>
<keyword evidence="1" id="KW-0472">Membrane</keyword>
<dbReference type="KEGG" id="cbi:CLJ_B1344"/>